<feature type="signal peptide" evidence="1">
    <location>
        <begin position="1"/>
        <end position="15"/>
    </location>
</feature>
<feature type="chain" id="PRO_5042899132" evidence="1">
    <location>
        <begin position="16"/>
        <end position="167"/>
    </location>
</feature>
<dbReference type="RefSeq" id="XP_019863308.1">
    <property type="nucleotide sequence ID" value="XM_020007749.1"/>
</dbReference>
<dbReference type="EnsemblMetazoa" id="XM_020007749.1">
    <property type="protein sequence ID" value="XP_019863308.1"/>
    <property type="gene ID" value="LOC109592252"/>
</dbReference>
<evidence type="ECO:0000313" key="2">
    <source>
        <dbReference type="EnsemblMetazoa" id="XP_019863308.1"/>
    </source>
</evidence>
<proteinExistence type="predicted"/>
<evidence type="ECO:0000256" key="1">
    <source>
        <dbReference type="SAM" id="SignalP"/>
    </source>
</evidence>
<dbReference type="KEGG" id="aqu:109592252"/>
<evidence type="ECO:0000313" key="3">
    <source>
        <dbReference type="Proteomes" id="UP000007879"/>
    </source>
</evidence>
<dbReference type="AlphaFoldDB" id="A0AAN0K2B4"/>
<keyword evidence="1" id="KW-0732">Signal</keyword>
<dbReference type="Proteomes" id="UP000007879">
    <property type="component" value="Unassembled WGS sequence"/>
</dbReference>
<protein>
    <submittedName>
        <fullName evidence="2">Uncharacterized protein</fullName>
    </submittedName>
</protein>
<name>A0AAN0K2B4_AMPQE</name>
<reference evidence="2" key="2">
    <citation type="submission" date="2024-06" db="UniProtKB">
        <authorList>
            <consortium name="EnsemblMetazoa"/>
        </authorList>
    </citation>
    <scope>IDENTIFICATION</scope>
</reference>
<organism evidence="2 3">
    <name type="scientific">Amphimedon queenslandica</name>
    <name type="common">Sponge</name>
    <dbReference type="NCBI Taxonomy" id="400682"/>
    <lineage>
        <taxon>Eukaryota</taxon>
        <taxon>Metazoa</taxon>
        <taxon>Porifera</taxon>
        <taxon>Demospongiae</taxon>
        <taxon>Heteroscleromorpha</taxon>
        <taxon>Haplosclerida</taxon>
        <taxon>Niphatidae</taxon>
        <taxon>Amphimedon</taxon>
    </lineage>
</organism>
<reference evidence="3" key="1">
    <citation type="journal article" date="2010" name="Nature">
        <title>The Amphimedon queenslandica genome and the evolution of animal complexity.</title>
        <authorList>
            <person name="Srivastava M."/>
            <person name="Simakov O."/>
            <person name="Chapman J."/>
            <person name="Fahey B."/>
            <person name="Gauthier M.E."/>
            <person name="Mitros T."/>
            <person name="Richards G.S."/>
            <person name="Conaco C."/>
            <person name="Dacre M."/>
            <person name="Hellsten U."/>
            <person name="Larroux C."/>
            <person name="Putnam N.H."/>
            <person name="Stanke M."/>
            <person name="Adamska M."/>
            <person name="Darling A."/>
            <person name="Degnan S.M."/>
            <person name="Oakley T.H."/>
            <person name="Plachetzki D.C."/>
            <person name="Zhai Y."/>
            <person name="Adamski M."/>
            <person name="Calcino A."/>
            <person name="Cummins S.F."/>
            <person name="Goodstein D.M."/>
            <person name="Harris C."/>
            <person name="Jackson D.J."/>
            <person name="Leys S.P."/>
            <person name="Shu S."/>
            <person name="Woodcroft B.J."/>
            <person name="Vervoort M."/>
            <person name="Kosik K.S."/>
            <person name="Manning G."/>
            <person name="Degnan B.M."/>
            <person name="Rokhsar D.S."/>
        </authorList>
    </citation>
    <scope>NUCLEOTIDE SEQUENCE [LARGE SCALE GENOMIC DNA]</scope>
</reference>
<sequence length="167" mass="19290">MLLLVLVAILGIVAILHVKRCLYKCKRASTCMAKKTEARQPLLGKRDDIKTVLYEVLESYHANMSKLFSRNIKEVAKRMHRNDIITNDVYHNPSCDAIIECFKGKLSYIHAHGSNQQNIVDHCNSFIRSIQEMKKGEKDHWVKLADAIKKGWTTKTEERLKIKLQLN</sequence>
<accession>A0AAN0K2B4</accession>
<keyword evidence="3" id="KW-1185">Reference proteome</keyword>
<dbReference type="GeneID" id="109592252"/>